<accession>T0YU45</accession>
<gene>
    <name evidence="2" type="ORF">B2A_12383</name>
</gene>
<protein>
    <submittedName>
        <fullName evidence="2">Glycosyl transferase family 2 protein</fullName>
    </submittedName>
</protein>
<evidence type="ECO:0000313" key="2">
    <source>
        <dbReference type="EMBL" id="EQD35422.1"/>
    </source>
</evidence>
<dbReference type="EMBL" id="AUZZ01008931">
    <property type="protein sequence ID" value="EQD35422.1"/>
    <property type="molecule type" value="Genomic_DNA"/>
</dbReference>
<evidence type="ECO:0000259" key="1">
    <source>
        <dbReference type="Pfam" id="PF00535"/>
    </source>
</evidence>
<sequence>IQSDRIGKAAALSLGMSVARGEVIVVENADTVPLPESLERLTTAFQDPRIQLACSHPVPVPPRRGWTGQIGRRLWELHDLVSRRMPKAGEAFAIRAPPTLIPWDVEDDDTYVGICAGLRKGSSVYVPEAIIMNRVPESAPEYFRQRFRVNSNIIQLWQRRRLRSSTWQARYVVPSVLGAIRAHPDRLPSLLGLVASETLIRATALLASRFRRTPLGVWAPIHSTKSAILRTAPTPRAE</sequence>
<comment type="caution">
    <text evidence="2">The sequence shown here is derived from an EMBL/GenBank/DDBJ whole genome shotgun (WGS) entry which is preliminary data.</text>
</comment>
<reference evidence="2" key="1">
    <citation type="submission" date="2013-08" db="EMBL/GenBank/DDBJ databases">
        <authorList>
            <person name="Mendez C."/>
            <person name="Richter M."/>
            <person name="Ferrer M."/>
            <person name="Sanchez J."/>
        </authorList>
    </citation>
    <scope>NUCLEOTIDE SEQUENCE</scope>
</reference>
<dbReference type="AlphaFoldDB" id="T0YU45"/>
<name>T0YU45_9ZZZZ</name>
<dbReference type="Gene3D" id="3.90.550.10">
    <property type="entry name" value="Spore Coat Polysaccharide Biosynthesis Protein SpsA, Chain A"/>
    <property type="match status" value="1"/>
</dbReference>
<reference evidence="2" key="2">
    <citation type="journal article" date="2014" name="ISME J.">
        <title>Microbial stratification in low pH oxic and suboxic macroscopic growths along an acid mine drainage.</title>
        <authorList>
            <person name="Mendez-Garcia C."/>
            <person name="Mesa V."/>
            <person name="Sprenger R.R."/>
            <person name="Richter M."/>
            <person name="Diez M.S."/>
            <person name="Solano J."/>
            <person name="Bargiela R."/>
            <person name="Golyshina O.V."/>
            <person name="Manteca A."/>
            <person name="Ramos J.L."/>
            <person name="Gallego J.R."/>
            <person name="Llorente I."/>
            <person name="Martins Dos Santos V.A."/>
            <person name="Jensen O.N."/>
            <person name="Pelaez A.I."/>
            <person name="Sanchez J."/>
            <person name="Ferrer M."/>
        </authorList>
    </citation>
    <scope>NUCLEOTIDE SEQUENCE</scope>
</reference>
<dbReference type="InterPro" id="IPR001173">
    <property type="entry name" value="Glyco_trans_2-like"/>
</dbReference>
<feature type="non-terminal residue" evidence="2">
    <location>
        <position position="1"/>
    </location>
</feature>
<feature type="domain" description="Glycosyltransferase 2-like" evidence="1">
    <location>
        <begin position="7"/>
        <end position="69"/>
    </location>
</feature>
<dbReference type="Pfam" id="PF00535">
    <property type="entry name" value="Glycos_transf_2"/>
    <property type="match status" value="1"/>
</dbReference>
<dbReference type="GO" id="GO:0016740">
    <property type="term" value="F:transferase activity"/>
    <property type="evidence" value="ECO:0007669"/>
    <property type="project" value="UniProtKB-KW"/>
</dbReference>
<proteinExistence type="predicted"/>
<organism evidence="2">
    <name type="scientific">mine drainage metagenome</name>
    <dbReference type="NCBI Taxonomy" id="410659"/>
    <lineage>
        <taxon>unclassified sequences</taxon>
        <taxon>metagenomes</taxon>
        <taxon>ecological metagenomes</taxon>
    </lineage>
</organism>
<dbReference type="SUPFAM" id="SSF53448">
    <property type="entry name" value="Nucleotide-diphospho-sugar transferases"/>
    <property type="match status" value="1"/>
</dbReference>
<dbReference type="InterPro" id="IPR029044">
    <property type="entry name" value="Nucleotide-diphossugar_trans"/>
</dbReference>
<keyword evidence="2" id="KW-0808">Transferase</keyword>